<evidence type="ECO:0000259" key="2">
    <source>
        <dbReference type="Pfam" id="PF12890"/>
    </source>
</evidence>
<gene>
    <name evidence="3" type="ORF">ACFQO1_04950</name>
</gene>
<protein>
    <submittedName>
        <fullName evidence="3">Dihydroorotase family protein</fullName>
    </submittedName>
</protein>
<dbReference type="InterPro" id="IPR024403">
    <property type="entry name" value="DHOase_cat"/>
</dbReference>
<dbReference type="InterPro" id="IPR011059">
    <property type="entry name" value="Metal-dep_hydrolase_composite"/>
</dbReference>
<dbReference type="RefSeq" id="WP_380216873.1">
    <property type="nucleotide sequence ID" value="NZ_JBHTBN010000002.1"/>
</dbReference>
<dbReference type="InterPro" id="IPR032466">
    <property type="entry name" value="Metal_Hydrolase"/>
</dbReference>
<accession>A0ABW2MRR0</accession>
<feature type="domain" description="Dihydroorotase catalytic" evidence="2">
    <location>
        <begin position="59"/>
        <end position="238"/>
    </location>
</feature>
<sequence>MNVLLKSAIIVDASSKHHLKKRDILIENGTITKIAASISNPTAKEISLDNLHVSQGWFDPSVSFGEPGYEERETIENGLMTAAQSGFSHVAVNTNTNPVADTKSTIQFLKSKAAKNAVTLHPIGTLSAGSKGEDLAELYDMQNEGAISFYDYKKPIANANLLKIALQYVQNFNGLVQSFPLNATISPKGMVHEHTHSTKLGLKGIPSLSEELQITRDLYILEYTGGRLHIPTISTKKSVELIKEAKKNGLNVSCSVAINNLFLTDEVLESFDTNYKLLPPIRAKEDAKALIKGLTEGVIDGVTSDHNPIDIEHKNTEFDHAAFGSIGLESCFGALNTLIGFEKAVKSFTQLKSHFNIENHSITENALANLTLFNPEVEWTFTIDHILSSSQNAALLGEALKGKAYGVFGNKKLILSKEW</sequence>
<dbReference type="Proteomes" id="UP001596415">
    <property type="component" value="Unassembled WGS sequence"/>
</dbReference>
<organism evidence="3 4">
    <name type="scientific">Jejudonia soesokkakensis</name>
    <dbReference type="NCBI Taxonomy" id="1323432"/>
    <lineage>
        <taxon>Bacteria</taxon>
        <taxon>Pseudomonadati</taxon>
        <taxon>Bacteroidota</taxon>
        <taxon>Flavobacteriia</taxon>
        <taxon>Flavobacteriales</taxon>
        <taxon>Flavobacteriaceae</taxon>
        <taxon>Jejudonia</taxon>
    </lineage>
</organism>
<dbReference type="InterPro" id="IPR004722">
    <property type="entry name" value="DHOase"/>
</dbReference>
<dbReference type="Gene3D" id="2.30.40.10">
    <property type="entry name" value="Urease, subunit C, domain 1"/>
    <property type="match status" value="1"/>
</dbReference>
<dbReference type="PANTHER" id="PTHR43668">
    <property type="entry name" value="ALLANTOINASE"/>
    <property type="match status" value="1"/>
</dbReference>
<keyword evidence="1" id="KW-0665">Pyrimidine biosynthesis</keyword>
<dbReference type="InterPro" id="IPR050138">
    <property type="entry name" value="DHOase/Allantoinase_Hydrolase"/>
</dbReference>
<keyword evidence="4" id="KW-1185">Reference proteome</keyword>
<dbReference type="SUPFAM" id="SSF51338">
    <property type="entry name" value="Composite domain of metallo-dependent hydrolases"/>
    <property type="match status" value="1"/>
</dbReference>
<evidence type="ECO:0000313" key="4">
    <source>
        <dbReference type="Proteomes" id="UP001596415"/>
    </source>
</evidence>
<reference evidence="4" key="1">
    <citation type="journal article" date="2019" name="Int. J. Syst. Evol. Microbiol.">
        <title>The Global Catalogue of Microorganisms (GCM) 10K type strain sequencing project: providing services to taxonomists for standard genome sequencing and annotation.</title>
        <authorList>
            <consortium name="The Broad Institute Genomics Platform"/>
            <consortium name="The Broad Institute Genome Sequencing Center for Infectious Disease"/>
            <person name="Wu L."/>
            <person name="Ma J."/>
        </authorList>
    </citation>
    <scope>NUCLEOTIDE SEQUENCE [LARGE SCALE GENOMIC DNA]</scope>
    <source>
        <strain evidence="4">CGMCC 1.16306</strain>
    </source>
</reference>
<comment type="caution">
    <text evidence="3">The sequence shown here is derived from an EMBL/GenBank/DDBJ whole genome shotgun (WGS) entry which is preliminary data.</text>
</comment>
<dbReference type="EMBL" id="JBHTBN010000002">
    <property type="protein sequence ID" value="MFC7357024.1"/>
    <property type="molecule type" value="Genomic_DNA"/>
</dbReference>
<name>A0ABW2MRR0_9FLAO</name>
<dbReference type="Gene3D" id="3.20.20.140">
    <property type="entry name" value="Metal-dependent hydrolases"/>
    <property type="match status" value="1"/>
</dbReference>
<dbReference type="Pfam" id="PF12890">
    <property type="entry name" value="DHOase"/>
    <property type="match status" value="1"/>
</dbReference>
<evidence type="ECO:0000256" key="1">
    <source>
        <dbReference type="ARBA" id="ARBA00022975"/>
    </source>
</evidence>
<evidence type="ECO:0000313" key="3">
    <source>
        <dbReference type="EMBL" id="MFC7357024.1"/>
    </source>
</evidence>
<dbReference type="SUPFAM" id="SSF51556">
    <property type="entry name" value="Metallo-dependent hydrolases"/>
    <property type="match status" value="1"/>
</dbReference>
<dbReference type="PANTHER" id="PTHR43668:SF2">
    <property type="entry name" value="ALLANTOINASE"/>
    <property type="match status" value="1"/>
</dbReference>
<dbReference type="CDD" id="cd01317">
    <property type="entry name" value="DHOase_IIa"/>
    <property type="match status" value="1"/>
</dbReference>
<proteinExistence type="predicted"/>